<evidence type="ECO:0000313" key="2">
    <source>
        <dbReference type="EMBL" id="KAK7685794.1"/>
    </source>
</evidence>
<evidence type="ECO:0000313" key="3">
    <source>
        <dbReference type="Proteomes" id="UP001385951"/>
    </source>
</evidence>
<dbReference type="EMBL" id="JASBNA010000019">
    <property type="protein sequence ID" value="KAK7685794.1"/>
    <property type="molecule type" value="Genomic_DNA"/>
</dbReference>
<sequence>MVVKVCRRSPRKTVSRKSPSPCRETITPTMIIQQLTSTTTPEEESAPSFLCFACGLKKGLETREKYIRHIQDDCKPVRTVKYISGWDKPERTFNNINHAEEHLNARPSCIQLEGEEKPTRLHYCDVHIPTAIDAGNVEVTMCGYTGKSSSSVSQHKRRHHKGYWAPQNRGLGARKDDYAEIVTPLPKPRKRPQKRARNGKKASLVEVDTILSGQSVELHPVASTSVIDIEASTSTSHSGSIHLPSTIFPHPLSDGMSVLHHSIAVSNFTFDCQPCSTYNQGSQPGPSTNHYSAFWESQPSALLPEPPFPSSYLEAQAAAALEETLAQSSHSTLNVFPMQSVVTSHDLALMAPHPTYPPTIEPGSWPSTLPDLANLGTGLFTDSCLRQGSPTDSAYSQPVTPTGTAEYDALFSMFSSQVDSATAPPIYYPNLHDFDDVLSPSRPPACSYNLGQAYTNSVF</sequence>
<accession>A0AAW0G662</accession>
<protein>
    <submittedName>
        <fullName evidence="2">Uncharacterized protein</fullName>
    </submittedName>
</protein>
<feature type="region of interest" description="Disordered" evidence="1">
    <location>
        <begin position="147"/>
        <end position="169"/>
    </location>
</feature>
<dbReference type="Proteomes" id="UP001385951">
    <property type="component" value="Unassembled WGS sequence"/>
</dbReference>
<keyword evidence="3" id="KW-1185">Reference proteome</keyword>
<organism evidence="2 3">
    <name type="scientific">Cerrena zonata</name>
    <dbReference type="NCBI Taxonomy" id="2478898"/>
    <lineage>
        <taxon>Eukaryota</taxon>
        <taxon>Fungi</taxon>
        <taxon>Dikarya</taxon>
        <taxon>Basidiomycota</taxon>
        <taxon>Agaricomycotina</taxon>
        <taxon>Agaricomycetes</taxon>
        <taxon>Polyporales</taxon>
        <taxon>Cerrenaceae</taxon>
        <taxon>Cerrena</taxon>
    </lineage>
</organism>
<dbReference type="AlphaFoldDB" id="A0AAW0G662"/>
<comment type="caution">
    <text evidence="2">The sequence shown here is derived from an EMBL/GenBank/DDBJ whole genome shotgun (WGS) entry which is preliminary data.</text>
</comment>
<gene>
    <name evidence="2" type="ORF">QCA50_011140</name>
</gene>
<proteinExistence type="predicted"/>
<reference evidence="2 3" key="1">
    <citation type="submission" date="2022-09" db="EMBL/GenBank/DDBJ databases">
        <authorList>
            <person name="Palmer J.M."/>
        </authorList>
    </citation>
    <scope>NUCLEOTIDE SEQUENCE [LARGE SCALE GENOMIC DNA]</scope>
    <source>
        <strain evidence="2 3">DSM 7382</strain>
    </source>
</reference>
<evidence type="ECO:0000256" key="1">
    <source>
        <dbReference type="SAM" id="MobiDB-lite"/>
    </source>
</evidence>
<name>A0AAW0G662_9APHY</name>